<dbReference type="InterPro" id="IPR016461">
    <property type="entry name" value="COMT-like"/>
</dbReference>
<dbReference type="Gene3D" id="1.10.10.10">
    <property type="entry name" value="Winged helix-like DNA-binding domain superfamily/Winged helix DNA-binding domain"/>
    <property type="match status" value="1"/>
</dbReference>
<feature type="domain" description="O-methyltransferase dimerisation" evidence="6">
    <location>
        <begin position="21"/>
        <end position="112"/>
    </location>
</feature>
<proteinExistence type="inferred from homology"/>
<dbReference type="InterPro" id="IPR001077">
    <property type="entry name" value="COMT_C"/>
</dbReference>
<keyword evidence="8" id="KW-1185">Reference proteome</keyword>
<evidence type="ECO:0000259" key="5">
    <source>
        <dbReference type="Pfam" id="PF00891"/>
    </source>
</evidence>
<dbReference type="InterPro" id="IPR012967">
    <property type="entry name" value="COMT_dimerisation"/>
</dbReference>
<name>A0ABR0VHS8_REHGL</name>
<sequence length="362" mass="41102">MALPNGIESTQELLDAHAHIWNQIFNFINSMSLKCAIQLRIPDIIHKHQKPMTLSELIDALPNINKSKSHCVERLMRILIHSKFFTKIKISEDENEKLEGYWLTPSSRLLIKDEPINVAPFALAMLDPILTDPWHHLSEWFQNDDRTPFVTTHGRTFWEQAGEDLRLNRFFNESMTSDTWLVASVILKDCRHVFEGLESMVDVGGGTGTMARAISDAFPGLKCSVLELPHVIAGLEGTQNLTFIAGDMFDSIPPADAIFTKWVLDGLPDEECIELLKKCKEALIPSKDKGGKLIIADMVLDNEIKEHDAFETQLFLDMVVMTLVLGRQRTEEEWAKLFYEAGFTSYKIHPVLGLRSLIEVFP</sequence>
<feature type="domain" description="O-methyltransferase C-terminal" evidence="5">
    <location>
        <begin position="134"/>
        <end position="343"/>
    </location>
</feature>
<dbReference type="Gene3D" id="3.40.50.150">
    <property type="entry name" value="Vaccinia Virus protein VP39"/>
    <property type="match status" value="1"/>
</dbReference>
<comment type="caution">
    <text evidence="7">The sequence shown here is derived from an EMBL/GenBank/DDBJ whole genome shotgun (WGS) entry which is preliminary data.</text>
</comment>
<accession>A0ABR0VHS8</accession>
<dbReference type="Pfam" id="PF00891">
    <property type="entry name" value="Methyltransf_2"/>
    <property type="match status" value="1"/>
</dbReference>
<evidence type="ECO:0000256" key="4">
    <source>
        <dbReference type="ARBA" id="ARBA00034481"/>
    </source>
</evidence>
<dbReference type="InterPro" id="IPR036388">
    <property type="entry name" value="WH-like_DNA-bd_sf"/>
</dbReference>
<keyword evidence="3" id="KW-0949">S-adenosyl-L-methionine</keyword>
<dbReference type="SUPFAM" id="SSF53335">
    <property type="entry name" value="S-adenosyl-L-methionine-dependent methyltransferases"/>
    <property type="match status" value="1"/>
</dbReference>
<gene>
    <name evidence="7" type="ORF">DH2020_031509</name>
</gene>
<dbReference type="PIRSF" id="PIRSF005739">
    <property type="entry name" value="O-mtase"/>
    <property type="match status" value="1"/>
</dbReference>
<organism evidence="7 8">
    <name type="scientific">Rehmannia glutinosa</name>
    <name type="common">Chinese foxglove</name>
    <dbReference type="NCBI Taxonomy" id="99300"/>
    <lineage>
        <taxon>Eukaryota</taxon>
        <taxon>Viridiplantae</taxon>
        <taxon>Streptophyta</taxon>
        <taxon>Embryophyta</taxon>
        <taxon>Tracheophyta</taxon>
        <taxon>Spermatophyta</taxon>
        <taxon>Magnoliopsida</taxon>
        <taxon>eudicotyledons</taxon>
        <taxon>Gunneridae</taxon>
        <taxon>Pentapetalae</taxon>
        <taxon>asterids</taxon>
        <taxon>lamiids</taxon>
        <taxon>Lamiales</taxon>
        <taxon>Orobanchaceae</taxon>
        <taxon>Rehmannieae</taxon>
        <taxon>Rehmannia</taxon>
    </lineage>
</organism>
<reference evidence="7 8" key="1">
    <citation type="journal article" date="2021" name="Comput. Struct. Biotechnol. J.">
        <title>De novo genome assembly of the potent medicinal plant Rehmannia glutinosa using nanopore technology.</title>
        <authorList>
            <person name="Ma L."/>
            <person name="Dong C."/>
            <person name="Song C."/>
            <person name="Wang X."/>
            <person name="Zheng X."/>
            <person name="Niu Y."/>
            <person name="Chen S."/>
            <person name="Feng W."/>
        </authorList>
    </citation>
    <scope>NUCLEOTIDE SEQUENCE [LARGE SCALE GENOMIC DNA]</scope>
    <source>
        <strain evidence="7">DH-2019</strain>
    </source>
</reference>
<evidence type="ECO:0000256" key="2">
    <source>
        <dbReference type="ARBA" id="ARBA00022679"/>
    </source>
</evidence>
<evidence type="ECO:0000259" key="6">
    <source>
        <dbReference type="Pfam" id="PF08100"/>
    </source>
</evidence>
<dbReference type="InterPro" id="IPR029063">
    <property type="entry name" value="SAM-dependent_MTases_sf"/>
</dbReference>
<evidence type="ECO:0000256" key="3">
    <source>
        <dbReference type="ARBA" id="ARBA00022691"/>
    </source>
</evidence>
<dbReference type="PANTHER" id="PTHR11746">
    <property type="entry name" value="O-METHYLTRANSFERASE"/>
    <property type="match status" value="1"/>
</dbReference>
<comment type="similarity">
    <text evidence="4">Belongs to the class I-like SAM-binding methyltransferase superfamily. Cation-independent O-methyltransferase family. COMT subfamily.</text>
</comment>
<dbReference type="Proteomes" id="UP001318860">
    <property type="component" value="Unassembled WGS sequence"/>
</dbReference>
<dbReference type="InterPro" id="IPR036390">
    <property type="entry name" value="WH_DNA-bd_sf"/>
</dbReference>
<evidence type="ECO:0000256" key="1">
    <source>
        <dbReference type="ARBA" id="ARBA00022603"/>
    </source>
</evidence>
<evidence type="ECO:0000313" key="7">
    <source>
        <dbReference type="EMBL" id="KAK6134750.1"/>
    </source>
</evidence>
<keyword evidence="1" id="KW-0489">Methyltransferase</keyword>
<keyword evidence="2" id="KW-0808">Transferase</keyword>
<dbReference type="Pfam" id="PF08100">
    <property type="entry name" value="Dimerisation"/>
    <property type="match status" value="1"/>
</dbReference>
<dbReference type="CDD" id="cd02440">
    <property type="entry name" value="AdoMet_MTases"/>
    <property type="match status" value="1"/>
</dbReference>
<dbReference type="SUPFAM" id="SSF46785">
    <property type="entry name" value="Winged helix' DNA-binding domain"/>
    <property type="match status" value="1"/>
</dbReference>
<evidence type="ECO:0000313" key="8">
    <source>
        <dbReference type="Proteomes" id="UP001318860"/>
    </source>
</evidence>
<dbReference type="EMBL" id="JABTTQ020001137">
    <property type="protein sequence ID" value="KAK6134750.1"/>
    <property type="molecule type" value="Genomic_DNA"/>
</dbReference>
<protein>
    <submittedName>
        <fullName evidence="7">Uncharacterized protein</fullName>
    </submittedName>
</protein>
<dbReference type="PROSITE" id="PS51683">
    <property type="entry name" value="SAM_OMT_II"/>
    <property type="match status" value="1"/>
</dbReference>